<accession>A0A2V0R9C1</accession>
<dbReference type="SUPFAM" id="SSF52540">
    <property type="entry name" value="P-loop containing nucleoside triphosphate hydrolases"/>
    <property type="match status" value="1"/>
</dbReference>
<comment type="caution">
    <text evidence="2">The sequence shown here is derived from an EMBL/GenBank/DDBJ whole genome shotgun (WGS) entry which is preliminary data.</text>
</comment>
<protein>
    <submittedName>
        <fullName evidence="2">Uncharacterized protein</fullName>
    </submittedName>
</protein>
<feature type="region of interest" description="Disordered" evidence="1">
    <location>
        <begin position="1"/>
        <end position="29"/>
    </location>
</feature>
<dbReference type="AlphaFoldDB" id="A0A2V0R9C1"/>
<sequence>MDKRVQSSVSGSKKVDAANESTRAQTRRESLSRGIINWNTTAEELLRMFHGPRIQPALGWNIVIHGLPGSGESTLLSTIQEEMGAIVQHSDPLYVACRMRNEVVKGDLPLGMTVGDYLCGCTDRCNEEENLNWWSVQPSRLEISFARDVCRSSYAFKFAHWLRGYKTNDLSLAWASNKVLNVHCWPAYDQYLKEVEDQTELKQYKPHSRARYHGLNAFRSSEFIPSNSAGLVRYMMHQDSLAATIKTLSSDYTPLDRQIDPWRIT</sequence>
<feature type="compositionally biased region" description="Polar residues" evidence="1">
    <location>
        <begin position="1"/>
        <end position="11"/>
    </location>
</feature>
<reference evidence="2" key="1">
    <citation type="submission" date="2017-04" db="EMBL/GenBank/DDBJ databases">
        <title>Unveiling RNA virosphere associated with marine microorganisms.</title>
        <authorList>
            <person name="Urayama S."/>
            <person name="Takaki Y."/>
            <person name="Nishi S."/>
            <person name="Yoshida Y."/>
            <person name="Deguchi S."/>
            <person name="Takai K."/>
            <person name="Nunoura T."/>
        </authorList>
    </citation>
    <scope>NUCLEOTIDE SEQUENCE</scope>
</reference>
<name>A0A2V0R9C1_9ZZZZ</name>
<dbReference type="EMBL" id="BDQA01000425">
    <property type="protein sequence ID" value="GBH21893.1"/>
    <property type="molecule type" value="Genomic_RNA"/>
</dbReference>
<dbReference type="InterPro" id="IPR027417">
    <property type="entry name" value="P-loop_NTPase"/>
</dbReference>
<evidence type="ECO:0000313" key="2">
    <source>
        <dbReference type="EMBL" id="GBH21893.1"/>
    </source>
</evidence>
<proteinExistence type="predicted"/>
<evidence type="ECO:0000256" key="1">
    <source>
        <dbReference type="SAM" id="MobiDB-lite"/>
    </source>
</evidence>
<organism evidence="2">
    <name type="scientific">viral metagenome</name>
    <dbReference type="NCBI Taxonomy" id="1070528"/>
    <lineage>
        <taxon>unclassified sequences</taxon>
        <taxon>metagenomes</taxon>
        <taxon>organismal metagenomes</taxon>
    </lineage>
</organism>